<accession>A0A319D1D7</accession>
<name>A0A319D1D7_9EURO</name>
<feature type="compositionally biased region" description="Polar residues" evidence="1">
    <location>
        <begin position="440"/>
        <end position="449"/>
    </location>
</feature>
<dbReference type="VEuPathDB" id="FungiDB:BO71DRAFT_403957"/>
<feature type="compositionally biased region" description="Polar residues" evidence="1">
    <location>
        <begin position="465"/>
        <end position="488"/>
    </location>
</feature>
<sequence length="831" mass="89111">MARPFQPYEPELHKLSSPSSDSPSSPFPRGETPLSFKTNVNRSKTKRWVEAKKYSYDGNDWGDDEYEEYDDEPPPLPQVPSLNQSTGDIPNMFTRDTTRPPLPSSMDRSRSLDHVATLNAAGADSRSRSVGRTATDPNSRTVPIVRPADIYQRMRAASATRRLSAGPDYFSLNPSGAGPPVSESVSQDIPSASRAPEQAAGAPDDRMLHQTQGSPERPSDIESTPKGSFPTPGSDPPAIQLPDVKRVSSFGPDLSFGSELNAQGEAEPEHQLQHNPSLGFRSVVHQAFDVPDTPSTTVESVGRSNSDSTSMISPIISQRNPSETKTPTIVEEPESITTPSDARGSLVFKPGHRRDISLPNTNNSPSRTPVVSSVEGAPPSAAGEMSTDTPPNLFSTSPKAAVQLPRAGKDLPAPLSVGTSHITSEPTITTGDGVPVVIPSLSTENSPQDFESDRLRKEIMRSLSRENTPSQELENPVDSQTESGQGSLIPSEYERYWSEEPLTSPPVASPEYSTPPITSPETPAALASASAPSRPKLGRRFSWESSSSGDPTPATGVQSPPGPMPGQFPATVPDENEARAAEPVPDYESAVEETTQREEPPPEKPRLSIIPPIPESNPIIPSIPDNRSIISDGHLPEVYNAEAVPDSHTDEAPPVAADRRASRVMFTTPTTSEPILLGFREILGMKTSEDRVHAFDENRAKFGTIDTGLNQWLALTVQAHPEHHDVVEKSMKQTPGEVKAPVLRGKLPKKLASLGNFASSSHPDVSPSGSGHARRPSAPLGAMMNKQQVEQRGKELLHTAGVLGGKAGEAAKGFFARGRSKLKGGNDKVDS</sequence>
<feature type="compositionally biased region" description="Polar residues" evidence="1">
    <location>
        <begin position="417"/>
        <end position="430"/>
    </location>
</feature>
<feature type="compositionally biased region" description="Low complexity" evidence="1">
    <location>
        <begin position="759"/>
        <end position="771"/>
    </location>
</feature>
<feature type="compositionally biased region" description="Polar residues" evidence="1">
    <location>
        <begin position="293"/>
        <end position="327"/>
    </location>
</feature>
<reference evidence="2 3" key="1">
    <citation type="submission" date="2018-02" db="EMBL/GenBank/DDBJ databases">
        <title>The genomes of Aspergillus section Nigri reveals drivers in fungal speciation.</title>
        <authorList>
            <consortium name="DOE Joint Genome Institute"/>
            <person name="Vesth T.C."/>
            <person name="Nybo J."/>
            <person name="Theobald S."/>
            <person name="Brandl J."/>
            <person name="Frisvad J.C."/>
            <person name="Nielsen K.F."/>
            <person name="Lyhne E.K."/>
            <person name="Kogle M.E."/>
            <person name="Kuo A."/>
            <person name="Riley R."/>
            <person name="Clum A."/>
            <person name="Nolan M."/>
            <person name="Lipzen A."/>
            <person name="Salamov A."/>
            <person name="Henrissat B."/>
            <person name="Wiebenga A."/>
            <person name="De vries R.P."/>
            <person name="Grigoriev I.V."/>
            <person name="Mortensen U.H."/>
            <person name="Andersen M.R."/>
            <person name="Baker S.E."/>
        </authorList>
    </citation>
    <scope>NUCLEOTIDE SEQUENCE [LARGE SCALE GENOMIC DNA]</scope>
    <source>
        <strain evidence="2 3">CBS 707.79</strain>
    </source>
</reference>
<feature type="compositionally biased region" description="Low complexity" evidence="1">
    <location>
        <begin position="16"/>
        <end position="28"/>
    </location>
</feature>
<feature type="compositionally biased region" description="Polar residues" evidence="1">
    <location>
        <begin position="128"/>
        <end position="141"/>
    </location>
</feature>
<proteinExistence type="predicted"/>
<feature type="compositionally biased region" description="Low complexity" evidence="1">
    <location>
        <begin position="519"/>
        <end position="535"/>
    </location>
</feature>
<feature type="compositionally biased region" description="Polar residues" evidence="1">
    <location>
        <begin position="358"/>
        <end position="371"/>
    </location>
</feature>
<feature type="compositionally biased region" description="Basic and acidic residues" evidence="1">
    <location>
        <begin position="594"/>
        <end position="606"/>
    </location>
</feature>
<evidence type="ECO:0000313" key="3">
    <source>
        <dbReference type="Proteomes" id="UP000247810"/>
    </source>
</evidence>
<dbReference type="STRING" id="1448320.A0A319D1D7"/>
<dbReference type="EMBL" id="KZ826104">
    <property type="protein sequence ID" value="PYH88337.1"/>
    <property type="molecule type" value="Genomic_DNA"/>
</dbReference>
<evidence type="ECO:0000313" key="2">
    <source>
        <dbReference type="EMBL" id="PYH88337.1"/>
    </source>
</evidence>
<feature type="region of interest" description="Disordered" evidence="1">
    <location>
        <begin position="410"/>
        <end position="615"/>
    </location>
</feature>
<feature type="compositionally biased region" description="Polar residues" evidence="1">
    <location>
        <begin position="543"/>
        <end position="558"/>
    </location>
</feature>
<dbReference type="AlphaFoldDB" id="A0A319D1D7"/>
<protein>
    <submittedName>
        <fullName evidence="2">Uncharacterized protein</fullName>
    </submittedName>
</protein>
<gene>
    <name evidence="2" type="ORF">BO71DRAFT_403957</name>
</gene>
<dbReference type="Proteomes" id="UP000247810">
    <property type="component" value="Unassembled WGS sequence"/>
</dbReference>
<feature type="compositionally biased region" description="Polar residues" evidence="1">
    <location>
        <begin position="386"/>
        <end position="397"/>
    </location>
</feature>
<evidence type="ECO:0000256" key="1">
    <source>
        <dbReference type="SAM" id="MobiDB-lite"/>
    </source>
</evidence>
<dbReference type="OrthoDB" id="5151921at2759"/>
<feature type="compositionally biased region" description="Acidic residues" evidence="1">
    <location>
        <begin position="60"/>
        <end position="73"/>
    </location>
</feature>
<feature type="region of interest" description="Disordered" evidence="1">
    <location>
        <begin position="1"/>
        <end position="150"/>
    </location>
</feature>
<feature type="region of interest" description="Disordered" evidence="1">
    <location>
        <begin position="165"/>
        <end position="397"/>
    </location>
</feature>
<feature type="region of interest" description="Disordered" evidence="1">
    <location>
        <begin position="756"/>
        <end position="778"/>
    </location>
</feature>
<feature type="compositionally biased region" description="Basic and acidic residues" evidence="1">
    <location>
        <begin position="451"/>
        <end position="464"/>
    </location>
</feature>
<keyword evidence="3" id="KW-1185">Reference proteome</keyword>
<organism evidence="2 3">
    <name type="scientific">Aspergillus ellipticus CBS 707.79</name>
    <dbReference type="NCBI Taxonomy" id="1448320"/>
    <lineage>
        <taxon>Eukaryota</taxon>
        <taxon>Fungi</taxon>
        <taxon>Dikarya</taxon>
        <taxon>Ascomycota</taxon>
        <taxon>Pezizomycotina</taxon>
        <taxon>Eurotiomycetes</taxon>
        <taxon>Eurotiomycetidae</taxon>
        <taxon>Eurotiales</taxon>
        <taxon>Aspergillaceae</taxon>
        <taxon>Aspergillus</taxon>
        <taxon>Aspergillus subgen. Circumdati</taxon>
    </lineage>
</organism>